<dbReference type="SMART" id="SM00563">
    <property type="entry name" value="PlsC"/>
    <property type="match status" value="1"/>
</dbReference>
<dbReference type="GO" id="GO:0006654">
    <property type="term" value="P:phosphatidic acid biosynthetic process"/>
    <property type="evidence" value="ECO:0007669"/>
    <property type="project" value="TreeGrafter"/>
</dbReference>
<proteinExistence type="predicted"/>
<dbReference type="SUPFAM" id="SSF56784">
    <property type="entry name" value="HAD-like"/>
    <property type="match status" value="1"/>
</dbReference>
<keyword evidence="4" id="KW-0378">Hydrolase</keyword>
<accession>A0A852XEB4</accession>
<gene>
    <name evidence="4" type="ORF">BJY28_001304</name>
</gene>
<dbReference type="PANTHER" id="PTHR10434:SF11">
    <property type="entry name" value="1-ACYL-SN-GLYCEROL-3-PHOSPHATE ACYLTRANSFERASE"/>
    <property type="match status" value="1"/>
</dbReference>
<dbReference type="Pfam" id="PF12710">
    <property type="entry name" value="HAD"/>
    <property type="match status" value="1"/>
</dbReference>
<dbReference type="InterPro" id="IPR006385">
    <property type="entry name" value="HAD_hydro_SerB1"/>
</dbReference>
<comment type="caution">
    <text evidence="4">The sequence shown here is derived from an EMBL/GenBank/DDBJ whole genome shotgun (WGS) entry which is preliminary data.</text>
</comment>
<dbReference type="CDD" id="cd02612">
    <property type="entry name" value="HAD_PGPPase"/>
    <property type="match status" value="1"/>
</dbReference>
<dbReference type="AlphaFoldDB" id="A0A852XEB4"/>
<evidence type="ECO:0000256" key="2">
    <source>
        <dbReference type="ARBA" id="ARBA00023315"/>
    </source>
</evidence>
<keyword evidence="1 4" id="KW-0808">Transferase</keyword>
<name>A0A852XEB4_9MICO</name>
<dbReference type="InterPro" id="IPR036412">
    <property type="entry name" value="HAD-like_sf"/>
</dbReference>
<dbReference type="EC" id="2.3.1.51" evidence="4"/>
<protein>
    <submittedName>
        <fullName evidence="4">Putative phosphoserine phosphatase/1-acylglycerol-3-phosphate O-acyltransferase</fullName>
        <ecNumber evidence="4">2.3.1.51</ecNumber>
        <ecNumber evidence="4">3.1.3.3</ecNumber>
    </submittedName>
</protein>
<dbReference type="Gene3D" id="1.20.1440.100">
    <property type="entry name" value="SG protein - dephosphorylation function"/>
    <property type="match status" value="1"/>
</dbReference>
<dbReference type="NCBIfam" id="TIGR01490">
    <property type="entry name" value="HAD-SF-IB-hyp1"/>
    <property type="match status" value="1"/>
</dbReference>
<dbReference type="EC" id="3.1.3.3" evidence="4"/>
<keyword evidence="5" id="KW-1185">Reference proteome</keyword>
<keyword evidence="2 4" id="KW-0012">Acyltransferase</keyword>
<dbReference type="SUPFAM" id="SSF69593">
    <property type="entry name" value="Glycerol-3-phosphate (1)-acyltransferase"/>
    <property type="match status" value="1"/>
</dbReference>
<dbReference type="Pfam" id="PF01553">
    <property type="entry name" value="Acyltransferase"/>
    <property type="match status" value="1"/>
</dbReference>
<dbReference type="GO" id="GO:0003841">
    <property type="term" value="F:1-acylglycerol-3-phosphate O-acyltransferase activity"/>
    <property type="evidence" value="ECO:0007669"/>
    <property type="project" value="UniProtKB-EC"/>
</dbReference>
<dbReference type="PANTHER" id="PTHR10434">
    <property type="entry name" value="1-ACYL-SN-GLYCEROL-3-PHOSPHATE ACYLTRANSFERASE"/>
    <property type="match status" value="1"/>
</dbReference>
<dbReference type="GO" id="GO:0016787">
    <property type="term" value="F:hydrolase activity"/>
    <property type="evidence" value="ECO:0007669"/>
    <property type="project" value="UniProtKB-KW"/>
</dbReference>
<dbReference type="EMBL" id="JACBZX010000001">
    <property type="protein sequence ID" value="NYG36835.1"/>
    <property type="molecule type" value="Genomic_DNA"/>
</dbReference>
<dbReference type="NCBIfam" id="TIGR01488">
    <property type="entry name" value="HAD-SF-IB"/>
    <property type="match status" value="1"/>
</dbReference>
<dbReference type="Gene3D" id="3.40.50.1000">
    <property type="entry name" value="HAD superfamily/HAD-like"/>
    <property type="match status" value="1"/>
</dbReference>
<dbReference type="RefSeq" id="WP_179462284.1">
    <property type="nucleotide sequence ID" value="NZ_JACBZX010000001.1"/>
</dbReference>
<evidence type="ECO:0000313" key="4">
    <source>
        <dbReference type="EMBL" id="NYG36835.1"/>
    </source>
</evidence>
<dbReference type="InterPro" id="IPR023214">
    <property type="entry name" value="HAD_sf"/>
</dbReference>
<dbReference type="Proteomes" id="UP000592181">
    <property type="component" value="Unassembled WGS sequence"/>
</dbReference>
<evidence type="ECO:0000259" key="3">
    <source>
        <dbReference type="SMART" id="SM00563"/>
    </source>
</evidence>
<evidence type="ECO:0000313" key="5">
    <source>
        <dbReference type="Proteomes" id="UP000592181"/>
    </source>
</evidence>
<reference evidence="4 5" key="1">
    <citation type="submission" date="2020-07" db="EMBL/GenBank/DDBJ databases">
        <title>Sequencing the genomes of 1000 actinobacteria strains.</title>
        <authorList>
            <person name="Klenk H.-P."/>
        </authorList>
    </citation>
    <scope>NUCLEOTIDE SEQUENCE [LARGE SCALE GENOMIC DNA]</scope>
    <source>
        <strain evidence="4 5">DSM 24723</strain>
    </source>
</reference>
<feature type="domain" description="Phospholipid/glycerol acyltransferase" evidence="3">
    <location>
        <begin position="265"/>
        <end position="387"/>
    </location>
</feature>
<dbReference type="CDD" id="cd07989">
    <property type="entry name" value="LPLAT_AGPAT-like"/>
    <property type="match status" value="1"/>
</dbReference>
<sequence length="486" mass="53148">MPGAAFFDLDRTLLRRASGPALSAAMRETGTVTRRLPFESLIFGWFDHFGESLGSIALARQAAIVAKGKPFDAFDEAAELAGEVLADLVEPFGRLLIEEHQQAGRPAVLATTTPEHLVRPLAERLGLDDVIATRYEIDASGRFSGALDGHFVWSAGKLAAIKEWARERDVDLKESFAYSDSVYDAPMLRAVGQPGAVNPDPRLFALATLSRWPIISFDTSPGVVKVPLLGLEMQQVAMMLTRPETYPYVRLRVEGLENVPDHGGAIIVGNHRSYFDVPTMVMAMRRTGRTARFLAKKELFDAPLVGSMMRSVGGISVDRRHDDPDAPDPLAQAALALRGGELVGMMPQGTIPRGIRFFDHELRGRRGAARLATMTKVPVIPFALTGTEVVWPRAAKGPNVTTVLRPPTVTVTFGEPVELKYRSERKDTERIMTAIADLLPEEVRRPARPTLAELAQTYPSGVVPPEDRWFAVDTDESAPAPAPSRS</sequence>
<evidence type="ECO:0000256" key="1">
    <source>
        <dbReference type="ARBA" id="ARBA00022679"/>
    </source>
</evidence>
<organism evidence="4 5">
    <name type="scientific">Janibacter alkaliphilus</name>
    <dbReference type="NCBI Taxonomy" id="1069963"/>
    <lineage>
        <taxon>Bacteria</taxon>
        <taxon>Bacillati</taxon>
        <taxon>Actinomycetota</taxon>
        <taxon>Actinomycetes</taxon>
        <taxon>Micrococcales</taxon>
        <taxon>Intrasporangiaceae</taxon>
        <taxon>Janibacter</taxon>
    </lineage>
</organism>
<dbReference type="InterPro" id="IPR002123">
    <property type="entry name" value="Plipid/glycerol_acylTrfase"/>
</dbReference>